<dbReference type="GO" id="GO:0008270">
    <property type="term" value="F:zinc ion binding"/>
    <property type="evidence" value="ECO:0007669"/>
    <property type="project" value="UniProtKB-KW"/>
</dbReference>
<name>A0AAV5TCC4_9BILA</name>
<keyword evidence="3 6" id="KW-0863">Zinc-finger</keyword>
<evidence type="ECO:0000313" key="8">
    <source>
        <dbReference type="EMBL" id="GMS89271.1"/>
    </source>
</evidence>
<evidence type="ECO:0000256" key="5">
    <source>
        <dbReference type="ARBA" id="ARBA00023242"/>
    </source>
</evidence>
<dbReference type="Proteomes" id="UP001432027">
    <property type="component" value="Unassembled WGS sequence"/>
</dbReference>
<organism evidence="8 9">
    <name type="scientific">Pristionchus entomophagus</name>
    <dbReference type="NCBI Taxonomy" id="358040"/>
    <lineage>
        <taxon>Eukaryota</taxon>
        <taxon>Metazoa</taxon>
        <taxon>Ecdysozoa</taxon>
        <taxon>Nematoda</taxon>
        <taxon>Chromadorea</taxon>
        <taxon>Rhabditida</taxon>
        <taxon>Rhabditina</taxon>
        <taxon>Diplogasteromorpha</taxon>
        <taxon>Diplogasteroidea</taxon>
        <taxon>Neodiplogasteridae</taxon>
        <taxon>Pristionchus</taxon>
    </lineage>
</organism>
<evidence type="ECO:0000256" key="7">
    <source>
        <dbReference type="SAM" id="Coils"/>
    </source>
</evidence>
<dbReference type="PANTHER" id="PTHR23163">
    <property type="entry name" value="RING FINGER PROTEIN-RELATED"/>
    <property type="match status" value="1"/>
</dbReference>
<comment type="caution">
    <text evidence="8">The sequence shown here is derived from an EMBL/GenBank/DDBJ whole genome shotgun (WGS) entry which is preliminary data.</text>
</comment>
<dbReference type="GO" id="GO:0005634">
    <property type="term" value="C:nucleus"/>
    <property type="evidence" value="ECO:0007669"/>
    <property type="project" value="UniProtKB-SubCell"/>
</dbReference>
<dbReference type="GO" id="GO:0061630">
    <property type="term" value="F:ubiquitin protein ligase activity"/>
    <property type="evidence" value="ECO:0007669"/>
    <property type="project" value="UniProtKB-EC"/>
</dbReference>
<keyword evidence="6 7" id="KW-0175">Coiled coil</keyword>
<keyword evidence="9" id="KW-1185">Reference proteome</keyword>
<dbReference type="EC" id="2.3.2.27" evidence="6"/>
<evidence type="ECO:0000313" key="9">
    <source>
        <dbReference type="Proteomes" id="UP001432027"/>
    </source>
</evidence>
<protein>
    <recommendedName>
        <fullName evidence="6">E3 ubiquitin protein ligase</fullName>
        <ecNumber evidence="6">2.3.2.27</ecNumber>
    </recommendedName>
</protein>
<feature type="coiled-coil region" evidence="7">
    <location>
        <begin position="26"/>
        <end position="123"/>
    </location>
</feature>
<dbReference type="AlphaFoldDB" id="A0AAV5TCC4"/>
<evidence type="ECO:0000256" key="6">
    <source>
        <dbReference type="RuleBase" id="RU365038"/>
    </source>
</evidence>
<keyword evidence="6" id="KW-0156">Chromatin regulator</keyword>
<keyword evidence="2 6" id="KW-0479">Metal-binding</keyword>
<accession>A0AAV5TCC4</accession>
<comment type="subcellular location">
    <subcellularLocation>
        <location evidence="1 6">Nucleus</location>
    </subcellularLocation>
</comment>
<gene>
    <name evidence="8" type="ORF">PENTCL1PPCAC_11446</name>
</gene>
<comment type="catalytic activity">
    <reaction evidence="6">
        <text>S-ubiquitinyl-[E2 ubiquitin-conjugating enzyme]-L-cysteine + [acceptor protein]-L-lysine = [E2 ubiquitin-conjugating enzyme]-L-cysteine + N(6)-ubiquitinyl-[acceptor protein]-L-lysine.</text>
        <dbReference type="EC" id="2.3.2.27"/>
    </reaction>
</comment>
<keyword evidence="5 6" id="KW-0539">Nucleus</keyword>
<keyword evidence="6" id="KW-0808">Transferase</keyword>
<evidence type="ECO:0000256" key="2">
    <source>
        <dbReference type="ARBA" id="ARBA00022723"/>
    </source>
</evidence>
<evidence type="ECO:0000256" key="4">
    <source>
        <dbReference type="ARBA" id="ARBA00022833"/>
    </source>
</evidence>
<dbReference type="GO" id="GO:0006325">
    <property type="term" value="P:chromatin organization"/>
    <property type="evidence" value="ECO:0007669"/>
    <property type="project" value="UniProtKB-KW"/>
</dbReference>
<keyword evidence="6" id="KW-0833">Ubl conjugation pathway</keyword>
<sequence length="145" mass="16948">MKISLAKLLKKDDRRLMWSEDCLRRLGDLEKSLSATKAELAEKTKEEEGLLNEMEATDRAFEELQEQNGKLLNNIKEQEENNLKVMSDRIYMVQNQNKMKEEKSALEEQIRALTNTIHAMKIERDTVKEALKMSSDRQICHVRPV</sequence>
<dbReference type="GO" id="GO:0033503">
    <property type="term" value="C:HULC complex"/>
    <property type="evidence" value="ECO:0007669"/>
    <property type="project" value="TreeGrafter"/>
</dbReference>
<evidence type="ECO:0000256" key="1">
    <source>
        <dbReference type="ARBA" id="ARBA00004123"/>
    </source>
</evidence>
<comment type="pathway">
    <text evidence="6">Protein modification; protein ubiquitination.</text>
</comment>
<dbReference type="GO" id="GO:0016567">
    <property type="term" value="P:protein ubiquitination"/>
    <property type="evidence" value="ECO:0007669"/>
    <property type="project" value="UniProtKB-UniRule"/>
</dbReference>
<evidence type="ECO:0000256" key="3">
    <source>
        <dbReference type="ARBA" id="ARBA00022771"/>
    </source>
</evidence>
<comment type="similarity">
    <text evidence="6">Belongs to the BRE1 family.</text>
</comment>
<dbReference type="InterPro" id="IPR013956">
    <property type="entry name" value="E3_ubiquit_lig_Bre1"/>
</dbReference>
<proteinExistence type="inferred from homology"/>
<keyword evidence="4 6" id="KW-0862">Zinc</keyword>
<dbReference type="PANTHER" id="PTHR23163:SF0">
    <property type="entry name" value="E3 UBIQUITIN-PROTEIN LIGASE BRE1"/>
    <property type="match status" value="1"/>
</dbReference>
<reference evidence="8" key="1">
    <citation type="submission" date="2023-10" db="EMBL/GenBank/DDBJ databases">
        <title>Genome assembly of Pristionchus species.</title>
        <authorList>
            <person name="Yoshida K."/>
            <person name="Sommer R.J."/>
        </authorList>
    </citation>
    <scope>NUCLEOTIDE SEQUENCE</scope>
    <source>
        <strain evidence="8">RS0144</strain>
    </source>
</reference>
<dbReference type="EMBL" id="BTSX01000003">
    <property type="protein sequence ID" value="GMS89271.1"/>
    <property type="molecule type" value="Genomic_DNA"/>
</dbReference>